<dbReference type="CDD" id="cd00077">
    <property type="entry name" value="HDc"/>
    <property type="match status" value="1"/>
</dbReference>
<evidence type="ECO:0000259" key="8">
    <source>
        <dbReference type="PROSITE" id="PS51671"/>
    </source>
</evidence>
<dbReference type="Pfam" id="PF03445">
    <property type="entry name" value="DUF294"/>
    <property type="match status" value="1"/>
</dbReference>
<keyword evidence="1 7" id="KW-0808">Transferase</keyword>
<dbReference type="InterPro" id="IPR045865">
    <property type="entry name" value="ACT-like_dom_sf"/>
</dbReference>
<accession>A0A8J3G1P9</accession>
<dbReference type="InterPro" id="IPR006674">
    <property type="entry name" value="HD_domain"/>
</dbReference>
<reference evidence="10" key="1">
    <citation type="journal article" date="2014" name="Int. J. Syst. Evol. Microbiol.">
        <title>Complete genome sequence of Corynebacterium casei LMG S-19264T (=DSM 44701T), isolated from a smear-ripened cheese.</title>
        <authorList>
            <consortium name="US DOE Joint Genome Institute (JGI-PGF)"/>
            <person name="Walter F."/>
            <person name="Albersmeier A."/>
            <person name="Kalinowski J."/>
            <person name="Ruckert C."/>
        </authorList>
    </citation>
    <scope>NUCLEOTIDE SEQUENCE</scope>
    <source>
        <strain evidence="10">KCTC 32513</strain>
    </source>
</reference>
<comment type="domain">
    <text evidence="7">Has four distinct domains: an N-terminal nucleotidyltransferase (NT) domain responsible for UTase activity, a central HD domain that encodes UR activity, and two C-terminal ACT domains that seem to have a role in glutamine sensing.</text>
</comment>
<reference evidence="10" key="2">
    <citation type="submission" date="2020-09" db="EMBL/GenBank/DDBJ databases">
        <authorList>
            <person name="Sun Q."/>
            <person name="Kim S."/>
        </authorList>
    </citation>
    <scope>NUCLEOTIDE SEQUENCE</scope>
    <source>
        <strain evidence="10">KCTC 32513</strain>
    </source>
</reference>
<dbReference type="SMART" id="SM00471">
    <property type="entry name" value="HDc"/>
    <property type="match status" value="1"/>
</dbReference>
<keyword evidence="2 7" id="KW-0548">Nucleotidyltransferase</keyword>
<dbReference type="Proteomes" id="UP000634004">
    <property type="component" value="Unassembled WGS sequence"/>
</dbReference>
<feature type="region of interest" description="Uridylyl-removing" evidence="7">
    <location>
        <begin position="383"/>
        <end position="741"/>
    </location>
</feature>
<keyword evidence="3" id="KW-0677">Repeat</keyword>
<dbReference type="EC" id="2.7.7.59" evidence="7"/>
<keyword evidence="5 7" id="KW-0460">Magnesium</keyword>
<evidence type="ECO:0000256" key="7">
    <source>
        <dbReference type="HAMAP-Rule" id="MF_00277"/>
    </source>
</evidence>
<keyword evidence="11" id="KW-1185">Reference proteome</keyword>
<dbReference type="GO" id="GO:0006808">
    <property type="term" value="P:regulation of nitrogen utilization"/>
    <property type="evidence" value="ECO:0007669"/>
    <property type="project" value="UniProtKB-UniRule"/>
</dbReference>
<comment type="cofactor">
    <cofactor evidence="7">
        <name>Mg(2+)</name>
        <dbReference type="ChEBI" id="CHEBI:18420"/>
    </cofactor>
</comment>
<dbReference type="Pfam" id="PF08335">
    <property type="entry name" value="GlnD_UR_UTase"/>
    <property type="match status" value="1"/>
</dbReference>
<dbReference type="CDD" id="cd05401">
    <property type="entry name" value="NT_GlnE_GlnD_like"/>
    <property type="match status" value="1"/>
</dbReference>
<dbReference type="CDD" id="cd04899">
    <property type="entry name" value="ACT_ACR-UUR-like_2"/>
    <property type="match status" value="1"/>
</dbReference>
<dbReference type="SUPFAM" id="SSF109604">
    <property type="entry name" value="HD-domain/PDEase-like"/>
    <property type="match status" value="1"/>
</dbReference>
<dbReference type="InterPro" id="IPR010043">
    <property type="entry name" value="UTase/UR"/>
</dbReference>
<evidence type="ECO:0000313" key="10">
    <source>
        <dbReference type="EMBL" id="GHA87986.1"/>
    </source>
</evidence>
<dbReference type="InterPro" id="IPR043519">
    <property type="entry name" value="NT_sf"/>
</dbReference>
<dbReference type="Gene3D" id="1.10.3090.10">
    <property type="entry name" value="cca-adding enzyme, domain 2"/>
    <property type="match status" value="1"/>
</dbReference>
<evidence type="ECO:0000256" key="1">
    <source>
        <dbReference type="ARBA" id="ARBA00022679"/>
    </source>
</evidence>
<dbReference type="InterPro" id="IPR013546">
    <property type="entry name" value="PII_UdlTrfase/GS_AdlTrfase"/>
</dbReference>
<comment type="activity regulation">
    <text evidence="7">Uridylyltransferase (UTase) activity is inhibited by glutamine, while glutamine activates uridylyl-removing (UR) activity.</text>
</comment>
<keyword evidence="4 7" id="KW-0378">Hydrolase</keyword>
<dbReference type="SUPFAM" id="SSF81593">
    <property type="entry name" value="Nucleotidyltransferase substrate binding subunit/domain"/>
    <property type="match status" value="1"/>
</dbReference>
<comment type="caution">
    <text evidence="10">The sequence shown here is derived from an EMBL/GenBank/DDBJ whole genome shotgun (WGS) entry which is preliminary data.</text>
</comment>
<comment type="catalytic activity">
    <reaction evidence="7">
        <text>[protein-PII]-L-tyrosine + UTP = [protein-PII]-uridylyl-L-tyrosine + diphosphate</text>
        <dbReference type="Rhea" id="RHEA:13673"/>
        <dbReference type="Rhea" id="RHEA-COMP:12147"/>
        <dbReference type="Rhea" id="RHEA-COMP:12148"/>
        <dbReference type="ChEBI" id="CHEBI:33019"/>
        <dbReference type="ChEBI" id="CHEBI:46398"/>
        <dbReference type="ChEBI" id="CHEBI:46858"/>
        <dbReference type="ChEBI" id="CHEBI:90602"/>
        <dbReference type="EC" id="2.7.7.59"/>
    </reaction>
</comment>
<dbReference type="EMBL" id="BMZH01000003">
    <property type="protein sequence ID" value="GHA87986.1"/>
    <property type="molecule type" value="Genomic_DNA"/>
</dbReference>
<evidence type="ECO:0000256" key="5">
    <source>
        <dbReference type="ARBA" id="ARBA00022842"/>
    </source>
</evidence>
<evidence type="ECO:0000256" key="6">
    <source>
        <dbReference type="ARBA" id="ARBA00023268"/>
    </source>
</evidence>
<comment type="similarity">
    <text evidence="7">Belongs to the GlnD family.</text>
</comment>
<evidence type="ECO:0000256" key="4">
    <source>
        <dbReference type="ARBA" id="ARBA00022801"/>
    </source>
</evidence>
<dbReference type="NCBIfam" id="TIGR01693">
    <property type="entry name" value="UTase_glnD"/>
    <property type="match status" value="1"/>
</dbReference>
<gene>
    <name evidence="7 10" type="primary">glnD</name>
    <name evidence="10" type="ORF">GCM10009069_08670</name>
</gene>
<evidence type="ECO:0000256" key="3">
    <source>
        <dbReference type="ARBA" id="ARBA00022737"/>
    </source>
</evidence>
<proteinExistence type="inferred from homology"/>
<comment type="function">
    <text evidence="7">Modifies, by uridylylation and deuridylylation, the PII regulatory proteins (GlnB and homologs), in response to the nitrogen status of the cell that GlnD senses through the glutamine level. Under low glutamine levels, catalyzes the conversion of the PII proteins and UTP to PII-UMP and PPi, while under higher glutamine levels, GlnD hydrolyzes PII-UMP to PII and UMP (deuridylylation). Thus, controls uridylylation state and activity of the PII proteins, and plays an important role in the regulation of nitrogen metabolism.</text>
</comment>
<feature type="domain" description="ACT" evidence="8">
    <location>
        <begin position="742"/>
        <end position="826"/>
    </location>
</feature>
<name>A0A8J3G1P9_9PROT</name>
<dbReference type="GO" id="GO:0008081">
    <property type="term" value="F:phosphoric diester hydrolase activity"/>
    <property type="evidence" value="ECO:0007669"/>
    <property type="project" value="UniProtKB-UniRule"/>
</dbReference>
<keyword evidence="6 7" id="KW-0511">Multifunctional enzyme</keyword>
<dbReference type="InterPro" id="IPR003607">
    <property type="entry name" value="HD/PDEase_dom"/>
</dbReference>
<evidence type="ECO:0000259" key="9">
    <source>
        <dbReference type="PROSITE" id="PS51831"/>
    </source>
</evidence>
<dbReference type="PANTHER" id="PTHR47320">
    <property type="entry name" value="BIFUNCTIONAL URIDYLYLTRANSFERASE/URIDYLYL-REMOVING ENZYME"/>
    <property type="match status" value="1"/>
</dbReference>
<dbReference type="InterPro" id="IPR002912">
    <property type="entry name" value="ACT_dom"/>
</dbReference>
<sequence>MARKLLTIPERSDAPATDIDSHALRARLSAAAKQGNGRTDALKILSEALAEAMGLVRKRFDHGRLDGLETARVIAAIHDEIVMAIWDYATEHEVQAANPTESERIALCAVGGYGRAEMAPFSDLDLLFLTNDKKMSAYVERLTEFVLYMLWDLGLKVGHSVRTVDQSIKLAKEDQTILTALLDLRFVRGDEVLASELYTRFRREITKGSGRAYIAGKLAERDDRHEREGNTRYVIEPNIKEGKGGLRDLHVLYWIARFLDREGQLVDPQQADDYVGMGLFDQQAATRFRRAADFLWRARHNLHWMSGRPVESLSFDKQVELCRLMGHASGPVEVAVERFMREYFTNAKEVGALTRIACAKLEERRAIKIPNLYRLLPGSRRDLKNPNLTLTTGRLNFRDPLEIKNDPSVILQLFETAGRRNLDVHPDALSAIDFRRNLIDSDFRRDPGNAALFLRVLDTAKAPAATLRIMNEAGVLGRYMPEFGGIVARTQFNMHHAYTVDEHTLRLVDEADNLIKGRHTDDMPTPSDVAMALNRQERRILMLTCLLHDTGKGHGDQCIEGAQLTRRACRRLGQPREVTDTASWLVRSHLQMSETAQRRDISDPETIADFAALVGSHSRLRLLYVLTVCDIRSVGPGVWNDWKGTLLKSLFMTTGDYLDGRDDLDLPSRAMSLREQLLERLPVDKADTIAPFLDRLGTSYWISFEMADFARHARFICKVSDGSDNIVDAVHTRVNRPHDATELWVMCEDRKGLFADIARVIASCGASVTGARLHTGPIGTDGKAQVLNVFYLQNADYKAFGSRNETARTMLAKRAEAVLSGDTPIPAIPTGLGSRRAEAIPVKPVVRFSDAASGNTTIIEVEGRDRPGLLSAIAAVLRDHDLEVLSAHIEGVGEKAIDAFYVRRQGGTGVIPERLRKRVRADLRAVLDDAEEMET</sequence>
<dbReference type="PROSITE" id="PS51831">
    <property type="entry name" value="HD"/>
    <property type="match status" value="1"/>
</dbReference>
<dbReference type="SUPFAM" id="SSF55021">
    <property type="entry name" value="ACT-like"/>
    <property type="match status" value="2"/>
</dbReference>
<evidence type="ECO:0000313" key="11">
    <source>
        <dbReference type="Proteomes" id="UP000634004"/>
    </source>
</evidence>
<comment type="catalytic activity">
    <reaction evidence="7">
        <text>[protein-PII]-uridylyl-L-tyrosine + H2O = [protein-PII]-L-tyrosine + UMP + H(+)</text>
        <dbReference type="Rhea" id="RHEA:48600"/>
        <dbReference type="Rhea" id="RHEA-COMP:12147"/>
        <dbReference type="Rhea" id="RHEA-COMP:12148"/>
        <dbReference type="ChEBI" id="CHEBI:15377"/>
        <dbReference type="ChEBI" id="CHEBI:15378"/>
        <dbReference type="ChEBI" id="CHEBI:46858"/>
        <dbReference type="ChEBI" id="CHEBI:57865"/>
        <dbReference type="ChEBI" id="CHEBI:90602"/>
    </reaction>
</comment>
<organism evidence="10 11">
    <name type="scientific">Algimonas arctica</name>
    <dbReference type="NCBI Taxonomy" id="1479486"/>
    <lineage>
        <taxon>Bacteria</taxon>
        <taxon>Pseudomonadati</taxon>
        <taxon>Pseudomonadota</taxon>
        <taxon>Alphaproteobacteria</taxon>
        <taxon>Maricaulales</taxon>
        <taxon>Robiginitomaculaceae</taxon>
        <taxon>Algimonas</taxon>
    </lineage>
</organism>
<feature type="domain" description="HD" evidence="9">
    <location>
        <begin position="500"/>
        <end position="623"/>
    </location>
</feature>
<dbReference type="RefSeq" id="WP_189495822.1">
    <property type="nucleotide sequence ID" value="NZ_BMZH01000003.1"/>
</dbReference>
<dbReference type="EC" id="3.1.4.-" evidence="7"/>
<dbReference type="Pfam" id="PF01842">
    <property type="entry name" value="ACT"/>
    <property type="match status" value="1"/>
</dbReference>
<dbReference type="HAMAP" id="MF_00277">
    <property type="entry name" value="PII_uridylyl_transf"/>
    <property type="match status" value="1"/>
</dbReference>
<dbReference type="Gene3D" id="3.30.70.260">
    <property type="match status" value="1"/>
</dbReference>
<dbReference type="PANTHER" id="PTHR47320:SF1">
    <property type="entry name" value="BIFUNCTIONAL URIDYLYLTRANSFERASE_URIDYLYL-REMOVING ENZYME"/>
    <property type="match status" value="1"/>
</dbReference>
<feature type="domain" description="ACT" evidence="8">
    <location>
        <begin position="858"/>
        <end position="935"/>
    </location>
</feature>
<dbReference type="SUPFAM" id="SSF81301">
    <property type="entry name" value="Nucleotidyltransferase"/>
    <property type="match status" value="1"/>
</dbReference>
<dbReference type="InterPro" id="IPR005105">
    <property type="entry name" value="GlnD_Uridyltrans_N"/>
</dbReference>
<dbReference type="Gene3D" id="3.30.460.10">
    <property type="entry name" value="Beta Polymerase, domain 2"/>
    <property type="match status" value="1"/>
</dbReference>
<protein>
    <recommendedName>
        <fullName evidence="7">Bifunctional uridylyltransferase/uridylyl-removing enzyme</fullName>
        <shortName evidence="7">UTase/UR</shortName>
    </recommendedName>
    <alternativeName>
        <fullName evidence="7">Bifunctional [protein-PII] modification enzyme</fullName>
    </alternativeName>
    <alternativeName>
        <fullName evidence="7">Bifunctional nitrogen sensor protein</fullName>
    </alternativeName>
    <domain>
        <recommendedName>
            <fullName evidence="7">[Protein-PII] uridylyltransferase</fullName>
            <shortName evidence="7">PII uridylyltransferase</shortName>
            <shortName evidence="7">UTase</shortName>
            <ecNumber evidence="7">2.7.7.59</ecNumber>
        </recommendedName>
    </domain>
    <domain>
        <recommendedName>
            <fullName evidence="7">[Protein-PII]-UMP uridylyl-removing enzyme</fullName>
            <shortName evidence="7">UR</shortName>
            <ecNumber evidence="7">3.1.4.-</ecNumber>
        </recommendedName>
    </domain>
</protein>
<feature type="region of interest" description="Uridylyltransferase" evidence="7">
    <location>
        <begin position="1"/>
        <end position="382"/>
    </location>
</feature>
<dbReference type="PROSITE" id="PS51671">
    <property type="entry name" value="ACT"/>
    <property type="match status" value="2"/>
</dbReference>
<dbReference type="GO" id="GO:0008773">
    <property type="term" value="F:[protein-PII] uridylyltransferase activity"/>
    <property type="evidence" value="ECO:0007669"/>
    <property type="project" value="UniProtKB-UniRule"/>
</dbReference>
<dbReference type="AlphaFoldDB" id="A0A8J3G1P9"/>
<evidence type="ECO:0000256" key="2">
    <source>
        <dbReference type="ARBA" id="ARBA00022695"/>
    </source>
</evidence>
<dbReference type="Pfam" id="PF01966">
    <property type="entry name" value="HD"/>
    <property type="match status" value="1"/>
</dbReference>
<dbReference type="PIRSF" id="PIRSF006288">
    <property type="entry name" value="PII_uridyltransf"/>
    <property type="match status" value="1"/>
</dbReference>